<dbReference type="GO" id="GO:0019005">
    <property type="term" value="C:SCF ubiquitin ligase complex"/>
    <property type="evidence" value="ECO:0007669"/>
    <property type="project" value="EnsemblFungi"/>
</dbReference>
<dbReference type="eggNOG" id="ENOG502QRSD">
    <property type="taxonomic scope" value="Eukaryota"/>
</dbReference>
<dbReference type="Gene3D" id="1.20.1280.50">
    <property type="match status" value="1"/>
</dbReference>
<dbReference type="KEGG" id="vpo:Kpol_1043p60"/>
<dbReference type="PANTHER" id="PTHR22904:SF523">
    <property type="entry name" value="STRESS-INDUCED-PHOSPHOPROTEIN 1"/>
    <property type="match status" value="1"/>
</dbReference>
<keyword evidence="2 3" id="KW-0802">TPR repeat</keyword>
<accession>A7TIS8</accession>
<dbReference type="GO" id="GO:1902979">
    <property type="term" value="P:mitotic DNA replication termination"/>
    <property type="evidence" value="ECO:0007669"/>
    <property type="project" value="EnsemblFungi"/>
</dbReference>
<dbReference type="SUPFAM" id="SSF81383">
    <property type="entry name" value="F-box domain"/>
    <property type="match status" value="1"/>
</dbReference>
<dbReference type="Pfam" id="PF13181">
    <property type="entry name" value="TPR_8"/>
    <property type="match status" value="1"/>
</dbReference>
<dbReference type="GO" id="GO:0004842">
    <property type="term" value="F:ubiquitin-protein transferase activity"/>
    <property type="evidence" value="ECO:0007669"/>
    <property type="project" value="EnsemblFungi"/>
</dbReference>
<dbReference type="GO" id="GO:0031146">
    <property type="term" value="P:SCF-dependent proteasomal ubiquitin-dependent protein catabolic process"/>
    <property type="evidence" value="ECO:0007669"/>
    <property type="project" value="EnsemblFungi"/>
</dbReference>
<dbReference type="InterPro" id="IPR011990">
    <property type="entry name" value="TPR-like_helical_dom_sf"/>
</dbReference>
<feature type="repeat" description="TPR" evidence="3">
    <location>
        <begin position="71"/>
        <end position="104"/>
    </location>
</feature>
<dbReference type="GO" id="GO:0016567">
    <property type="term" value="P:protein ubiquitination"/>
    <property type="evidence" value="ECO:0007669"/>
    <property type="project" value="EnsemblFungi"/>
</dbReference>
<dbReference type="GO" id="GO:0030466">
    <property type="term" value="P:silent mating-type cassette heterochromatin formation"/>
    <property type="evidence" value="ECO:0007669"/>
    <property type="project" value="EnsemblFungi"/>
</dbReference>
<evidence type="ECO:0000256" key="1">
    <source>
        <dbReference type="ARBA" id="ARBA00022737"/>
    </source>
</evidence>
<protein>
    <recommendedName>
        <fullName evidence="4">F-box domain-containing protein</fullName>
    </recommendedName>
</protein>
<evidence type="ECO:0000313" key="5">
    <source>
        <dbReference type="EMBL" id="EDO17870.1"/>
    </source>
</evidence>
<keyword evidence="1" id="KW-0677">Repeat</keyword>
<feature type="repeat" description="TPR" evidence="3">
    <location>
        <begin position="7"/>
        <end position="40"/>
    </location>
</feature>
<dbReference type="GeneID" id="5546123"/>
<dbReference type="Proteomes" id="UP000000267">
    <property type="component" value="Unassembled WGS sequence"/>
</dbReference>
<proteinExistence type="predicted"/>
<dbReference type="GO" id="GO:0003688">
    <property type="term" value="F:DNA replication origin binding"/>
    <property type="evidence" value="ECO:0007669"/>
    <property type="project" value="EnsemblFungi"/>
</dbReference>
<dbReference type="HOGENOM" id="CLU_023422_0_0_1"/>
<reference evidence="5 6" key="1">
    <citation type="journal article" date="2007" name="Proc. Natl. Acad. Sci. U.S.A.">
        <title>Independent sorting-out of thousands of duplicated gene pairs in two yeast species descended from a whole-genome duplication.</title>
        <authorList>
            <person name="Scannell D.R."/>
            <person name="Frank A.C."/>
            <person name="Conant G.C."/>
            <person name="Byrne K.P."/>
            <person name="Woolfit M."/>
            <person name="Wolfe K.H."/>
        </authorList>
    </citation>
    <scope>NUCLEOTIDE SEQUENCE [LARGE SCALE GENOMIC DNA]</scope>
    <source>
        <strain evidence="6">ATCC 22028 / DSM 70294 / BCRC 21397 / CBS 2163 / NBRC 10782 / NRRL Y-8283 / UCD 57-17</strain>
    </source>
</reference>
<organism evidence="6">
    <name type="scientific">Vanderwaltozyma polyspora (strain ATCC 22028 / DSM 70294 / BCRC 21397 / CBS 2163 / NBRC 10782 / NRRL Y-8283 / UCD 57-17)</name>
    <name type="common">Kluyveromyces polysporus</name>
    <dbReference type="NCBI Taxonomy" id="436907"/>
    <lineage>
        <taxon>Eukaryota</taxon>
        <taxon>Fungi</taxon>
        <taxon>Dikarya</taxon>
        <taxon>Ascomycota</taxon>
        <taxon>Saccharomycotina</taxon>
        <taxon>Saccharomycetes</taxon>
        <taxon>Saccharomycetales</taxon>
        <taxon>Saccharomycetaceae</taxon>
        <taxon>Vanderwaltozyma</taxon>
    </lineage>
</organism>
<dbReference type="InterPro" id="IPR032675">
    <property type="entry name" value="LRR_dom_sf"/>
</dbReference>
<dbReference type="AlphaFoldDB" id="A7TIS8"/>
<dbReference type="EMBL" id="DS480397">
    <property type="protein sequence ID" value="EDO17870.1"/>
    <property type="molecule type" value="Genomic_DNA"/>
</dbReference>
<evidence type="ECO:0000256" key="2">
    <source>
        <dbReference type="ARBA" id="ARBA00022803"/>
    </source>
</evidence>
<evidence type="ECO:0000256" key="3">
    <source>
        <dbReference type="PROSITE-ProRule" id="PRU00339"/>
    </source>
</evidence>
<dbReference type="STRING" id="436907.A7TIS8"/>
<evidence type="ECO:0000313" key="6">
    <source>
        <dbReference type="Proteomes" id="UP000000267"/>
    </source>
</evidence>
<dbReference type="InterPro" id="IPR001810">
    <property type="entry name" value="F-box_dom"/>
</dbReference>
<dbReference type="OrthoDB" id="629492at2759"/>
<dbReference type="PROSITE" id="PS50005">
    <property type="entry name" value="TPR"/>
    <property type="match status" value="2"/>
</dbReference>
<keyword evidence="6" id="KW-1185">Reference proteome</keyword>
<dbReference type="OMA" id="ISCKGYL"/>
<dbReference type="GO" id="GO:0043596">
    <property type="term" value="C:nuclear replication fork"/>
    <property type="evidence" value="ECO:0007669"/>
    <property type="project" value="EnsemblFungi"/>
</dbReference>
<sequence>MGSDSVIDKAIELGTTYFKSGSYEKAKDLFKKAIKLGYSYNKDDLVELRESMGLSGGSLHNSDKIYHPKLVKLYDNLSATYEKLQELDKAYESSSRMIHIEPYNMKGYIRMGKVLQRQGKDPEAYKCYKKGLLMSREMLQKFDIVVPEKFRDIIKQQRDIVKKRINNQSLPNSDTSQKRQLIDPVEERKQLSKRLKLKSSSESDLTVIEIEDKEDSDYITVDFISELPSEVIPFIFSTFSTKEIIKFTEVSKSWNLKILSNPEIFQKLFLTSGTSSKISKFLRFICKLKSFHPTKKNSFHFDLLRFSSQTASEEVKSLTALLQNKNPITCTSLILTIPNSTTGQLYNQLSKNSQLCHNLKELSLVISHRMDKKYEEEIVILCKNLKRVEFIVANSVVPVSRPLDLNMTSLMVDGVCDNLQTLKLICDQNKVTTFPLFSLFYNAIPKNMVKLCITGVTLEDTPNQFSWLTSFDSLQEIWFENNKNSKLLCFLDVFNSIQFSGNLKKLTFRDCTMSEMTHITNVRENYYSNFRNIVDLDLMGTSISGAGLLDIISTIEIGSLKRLNIGNCPYIRFGRDSLLTNPSILSVPHCSLLLSGLEELKLPNMGSFDDNSFQLLIDNLIYLEKLSRCDFSFNPVLTGVSLYEFVKTLKSFREVPLEQLKINGCPSISHITVGSLKLQNLVENIECVYEMESWTKFGINSYKYKS</sequence>
<dbReference type="PANTHER" id="PTHR22904">
    <property type="entry name" value="TPR REPEAT CONTAINING PROTEIN"/>
    <property type="match status" value="1"/>
</dbReference>
<name>A7TIS8_VANPO</name>
<feature type="domain" description="F-box" evidence="4">
    <location>
        <begin position="221"/>
        <end position="268"/>
    </location>
</feature>
<evidence type="ECO:0000259" key="4">
    <source>
        <dbReference type="PROSITE" id="PS50181"/>
    </source>
</evidence>
<dbReference type="GO" id="GO:0051879">
    <property type="term" value="F:Hsp90 protein binding"/>
    <property type="evidence" value="ECO:0007669"/>
    <property type="project" value="TreeGrafter"/>
</dbReference>
<dbReference type="PROSITE" id="PS50181">
    <property type="entry name" value="FBOX"/>
    <property type="match status" value="1"/>
</dbReference>
<dbReference type="SUPFAM" id="SSF48452">
    <property type="entry name" value="TPR-like"/>
    <property type="match status" value="1"/>
</dbReference>
<dbReference type="InParanoid" id="A7TIS8"/>
<dbReference type="InterPro" id="IPR019734">
    <property type="entry name" value="TPR_rpt"/>
</dbReference>
<dbReference type="Gene3D" id="1.25.40.10">
    <property type="entry name" value="Tetratricopeptide repeat domain"/>
    <property type="match status" value="1"/>
</dbReference>
<dbReference type="GO" id="GO:0000781">
    <property type="term" value="C:chromosome, telomeric region"/>
    <property type="evidence" value="ECO:0007669"/>
    <property type="project" value="GOC"/>
</dbReference>
<dbReference type="SUPFAM" id="SSF52047">
    <property type="entry name" value="RNI-like"/>
    <property type="match status" value="1"/>
</dbReference>
<dbReference type="GO" id="GO:0001403">
    <property type="term" value="P:invasive growth in response to glucose limitation"/>
    <property type="evidence" value="ECO:0007669"/>
    <property type="project" value="EnsemblFungi"/>
</dbReference>
<dbReference type="GO" id="GO:0031509">
    <property type="term" value="P:subtelomeric heterochromatin formation"/>
    <property type="evidence" value="ECO:0007669"/>
    <property type="project" value="EnsemblFungi"/>
</dbReference>
<dbReference type="RefSeq" id="XP_001645728.1">
    <property type="nucleotide sequence ID" value="XM_001645678.1"/>
</dbReference>
<dbReference type="GO" id="GO:0032984">
    <property type="term" value="P:protein-containing complex disassembly"/>
    <property type="evidence" value="ECO:0007669"/>
    <property type="project" value="EnsemblFungi"/>
</dbReference>
<dbReference type="Pfam" id="PF00646">
    <property type="entry name" value="F-box"/>
    <property type="match status" value="1"/>
</dbReference>
<dbReference type="SMART" id="SM00028">
    <property type="entry name" value="TPR"/>
    <property type="match status" value="3"/>
</dbReference>
<dbReference type="FunCoup" id="A7TIS8">
    <property type="interactions" value="124"/>
</dbReference>
<dbReference type="Gene3D" id="3.80.10.10">
    <property type="entry name" value="Ribonuclease Inhibitor"/>
    <property type="match status" value="1"/>
</dbReference>
<gene>
    <name evidence="5" type="ORF">Kpol_1043p60</name>
</gene>
<dbReference type="GO" id="GO:0006275">
    <property type="term" value="P:regulation of DNA replication"/>
    <property type="evidence" value="ECO:0007669"/>
    <property type="project" value="EnsemblFungi"/>
</dbReference>
<dbReference type="PhylomeDB" id="A7TIS8"/>
<dbReference type="InterPro" id="IPR036047">
    <property type="entry name" value="F-box-like_dom_sf"/>
</dbReference>